<organism evidence="1 2">
    <name type="scientific">Microcystis aeruginosa KW</name>
    <dbReference type="NCBI Taxonomy" id="1960155"/>
    <lineage>
        <taxon>Bacteria</taxon>
        <taxon>Bacillati</taxon>
        <taxon>Cyanobacteriota</taxon>
        <taxon>Cyanophyceae</taxon>
        <taxon>Oscillatoriophycideae</taxon>
        <taxon>Chroococcales</taxon>
        <taxon>Microcystaceae</taxon>
        <taxon>Microcystis</taxon>
    </lineage>
</organism>
<name>A0A1V4BRN3_MICAE</name>
<comment type="caution">
    <text evidence="1">The sequence shown here is derived from an EMBL/GenBank/DDBJ whole genome shotgun (WGS) entry which is preliminary data.</text>
</comment>
<dbReference type="RefSeq" id="WP_079207997.1">
    <property type="nucleotide sequence ID" value="NZ_MVGR01000004.1"/>
</dbReference>
<proteinExistence type="predicted"/>
<reference evidence="1 2" key="1">
    <citation type="submission" date="2017-02" db="EMBL/GenBank/DDBJ databases">
        <title>Genome sequence of Microcystis aeruginosa KW.</title>
        <authorList>
            <person name="Oh H.-M."/>
            <person name="Ahn C.-Y."/>
            <person name="Jeong H."/>
            <person name="Srivastava A."/>
            <person name="Lee H.-G."/>
            <person name="Kang S.-R."/>
        </authorList>
    </citation>
    <scope>NUCLEOTIDE SEQUENCE [LARGE SCALE GENOMIC DNA]</scope>
    <source>
        <strain evidence="1 2">KW</strain>
    </source>
</reference>
<dbReference type="EMBL" id="MVGR01000004">
    <property type="protein sequence ID" value="OPF17088.1"/>
    <property type="molecule type" value="Genomic_DNA"/>
</dbReference>
<evidence type="ECO:0000313" key="1">
    <source>
        <dbReference type="EMBL" id="OPF17088.1"/>
    </source>
</evidence>
<protein>
    <submittedName>
        <fullName evidence="1">Uncharacterized protein</fullName>
    </submittedName>
</protein>
<dbReference type="Proteomes" id="UP000189835">
    <property type="component" value="Unassembled WGS sequence"/>
</dbReference>
<sequence>MKRKIKLMAEYNYSPLWDMETADNLDLDELPLSSSIQKKLSNWAEIYNQIINWDNPADSHFFDAVSQDNFEREGVNIWRQLQEELSPNYQIFYFSEKQQRLLNPEDASEAIREKEVRYK</sequence>
<gene>
    <name evidence="1" type="ORF">B1L04_13470</name>
</gene>
<accession>A0A1V4BRN3</accession>
<dbReference type="AlphaFoldDB" id="A0A1V4BRN3"/>
<evidence type="ECO:0000313" key="2">
    <source>
        <dbReference type="Proteomes" id="UP000189835"/>
    </source>
</evidence>